<organism evidence="2">
    <name type="scientific">Anguilla anguilla</name>
    <name type="common">European freshwater eel</name>
    <name type="synonym">Muraena anguilla</name>
    <dbReference type="NCBI Taxonomy" id="7936"/>
    <lineage>
        <taxon>Eukaryota</taxon>
        <taxon>Metazoa</taxon>
        <taxon>Chordata</taxon>
        <taxon>Craniata</taxon>
        <taxon>Vertebrata</taxon>
        <taxon>Euteleostomi</taxon>
        <taxon>Actinopterygii</taxon>
        <taxon>Neopterygii</taxon>
        <taxon>Teleostei</taxon>
        <taxon>Anguilliformes</taxon>
        <taxon>Anguillidae</taxon>
        <taxon>Anguilla</taxon>
    </lineage>
</organism>
<protein>
    <submittedName>
        <fullName evidence="2">Uncharacterized protein</fullName>
    </submittedName>
</protein>
<accession>A0A0E9SAF3</accession>
<sequence length="79" mass="8953">MALWEWRVQTRSEGISEAGSGGKEREKDGAETVASIGSSEWTMSSRKGSSGQWQYWIRHVDYNILNIFLCVTRDATLLQ</sequence>
<reference evidence="2" key="2">
    <citation type="journal article" date="2015" name="Fish Shellfish Immunol.">
        <title>Early steps in the European eel (Anguilla anguilla)-Vibrio vulnificus interaction in the gills: Role of the RtxA13 toxin.</title>
        <authorList>
            <person name="Callol A."/>
            <person name="Pajuelo D."/>
            <person name="Ebbesson L."/>
            <person name="Teles M."/>
            <person name="MacKenzie S."/>
            <person name="Amaro C."/>
        </authorList>
    </citation>
    <scope>NUCLEOTIDE SEQUENCE</scope>
</reference>
<reference evidence="2" key="1">
    <citation type="submission" date="2014-11" db="EMBL/GenBank/DDBJ databases">
        <authorList>
            <person name="Amaro Gonzalez C."/>
        </authorList>
    </citation>
    <scope>NUCLEOTIDE SEQUENCE</scope>
</reference>
<evidence type="ECO:0000256" key="1">
    <source>
        <dbReference type="SAM" id="MobiDB-lite"/>
    </source>
</evidence>
<proteinExistence type="predicted"/>
<feature type="region of interest" description="Disordered" evidence="1">
    <location>
        <begin position="1"/>
        <end position="32"/>
    </location>
</feature>
<name>A0A0E9SAF3_ANGAN</name>
<dbReference type="EMBL" id="GBXM01070213">
    <property type="protein sequence ID" value="JAH38364.1"/>
    <property type="molecule type" value="Transcribed_RNA"/>
</dbReference>
<evidence type="ECO:0000313" key="2">
    <source>
        <dbReference type="EMBL" id="JAH38364.1"/>
    </source>
</evidence>
<dbReference type="AlphaFoldDB" id="A0A0E9SAF3"/>